<keyword evidence="2" id="KW-1185">Reference proteome</keyword>
<evidence type="ECO:0000313" key="1">
    <source>
        <dbReference type="EMBL" id="KIX10218.1"/>
    </source>
</evidence>
<dbReference type="HOGENOM" id="CLU_2887010_0_0_1"/>
<gene>
    <name evidence="1" type="ORF">Z518_01299</name>
</gene>
<reference evidence="1 2" key="1">
    <citation type="submission" date="2015-01" db="EMBL/GenBank/DDBJ databases">
        <title>The Genome Sequence of Rhinocladiella mackenzie CBS 650.93.</title>
        <authorList>
            <consortium name="The Broad Institute Genomics Platform"/>
            <person name="Cuomo C."/>
            <person name="de Hoog S."/>
            <person name="Gorbushina A."/>
            <person name="Stielow B."/>
            <person name="Teixiera M."/>
            <person name="Abouelleil A."/>
            <person name="Chapman S.B."/>
            <person name="Priest M."/>
            <person name="Young S.K."/>
            <person name="Wortman J."/>
            <person name="Nusbaum C."/>
            <person name="Birren B."/>
        </authorList>
    </citation>
    <scope>NUCLEOTIDE SEQUENCE [LARGE SCALE GENOMIC DNA]</scope>
    <source>
        <strain evidence="1 2">CBS 650.93</strain>
    </source>
</reference>
<dbReference type="GeneID" id="25289370"/>
<proteinExistence type="predicted"/>
<dbReference type="EMBL" id="KN847475">
    <property type="protein sequence ID" value="KIX10218.1"/>
    <property type="molecule type" value="Genomic_DNA"/>
</dbReference>
<dbReference type="VEuPathDB" id="FungiDB:Z518_01299"/>
<organism evidence="1 2">
    <name type="scientific">Rhinocladiella mackenziei CBS 650.93</name>
    <dbReference type="NCBI Taxonomy" id="1442369"/>
    <lineage>
        <taxon>Eukaryota</taxon>
        <taxon>Fungi</taxon>
        <taxon>Dikarya</taxon>
        <taxon>Ascomycota</taxon>
        <taxon>Pezizomycotina</taxon>
        <taxon>Eurotiomycetes</taxon>
        <taxon>Chaetothyriomycetidae</taxon>
        <taxon>Chaetothyriales</taxon>
        <taxon>Herpotrichiellaceae</taxon>
        <taxon>Rhinocladiella</taxon>
    </lineage>
</organism>
<dbReference type="Gene3D" id="3.40.50.300">
    <property type="entry name" value="P-loop containing nucleotide triphosphate hydrolases"/>
    <property type="match status" value="1"/>
</dbReference>
<accession>A0A0D2HHQ5</accession>
<sequence length="63" mass="6589">MFQLNEEQHDALAATKAAKGGILLSDGVPSAGKSHLEPGLVKPRFMSKDVKTVIISAPSNKAS</sequence>
<dbReference type="OrthoDB" id="4161790at2759"/>
<protein>
    <submittedName>
        <fullName evidence="1">Uncharacterized protein</fullName>
    </submittedName>
</protein>
<name>A0A0D2HHQ5_9EURO</name>
<dbReference type="RefSeq" id="XP_013277354.1">
    <property type="nucleotide sequence ID" value="XM_013421900.1"/>
</dbReference>
<dbReference type="InterPro" id="IPR027417">
    <property type="entry name" value="P-loop_NTPase"/>
</dbReference>
<dbReference type="Proteomes" id="UP000053617">
    <property type="component" value="Unassembled WGS sequence"/>
</dbReference>
<evidence type="ECO:0000313" key="2">
    <source>
        <dbReference type="Proteomes" id="UP000053617"/>
    </source>
</evidence>
<dbReference type="AlphaFoldDB" id="A0A0D2HHQ5"/>